<dbReference type="PANTHER" id="PTHR12526">
    <property type="entry name" value="GLYCOSYLTRANSFERASE"/>
    <property type="match status" value="1"/>
</dbReference>
<protein>
    <submittedName>
        <fullName evidence="2">Glycosyltransferase involved in cell wall bisynthesis</fullName>
    </submittedName>
</protein>
<evidence type="ECO:0000313" key="3">
    <source>
        <dbReference type="Proteomes" id="UP000198384"/>
    </source>
</evidence>
<evidence type="ECO:0000313" key="2">
    <source>
        <dbReference type="EMBL" id="SNR75720.1"/>
    </source>
</evidence>
<proteinExistence type="predicted"/>
<sequence length="330" mass="37046">MYIGNHLTSANPTTLDLLSKLLMSSGFQVKIYSNQQYKLLRLLHMCWGVITNTNANYVLIDTYSTVNFYYALVISQLARLFSISYIPILHGGNLPERLKTNPKLCSFIFKHSLVTIAPSNYLQVEFQQKGFKTQFIPNAIELKNYPFKQRTVLAPNLLWVRAFDAIYNPTMAIEVLEILKTTYPNATLCMVGADKDGSLEKVIQFAEEKGLLNSIEFTGYLSKEEWIEKSKNYAIFMNTTTIDNTPVSVLEAMALGLPVVSTNVGGLPYLIQEDITGCLVAAGDAAAMAFKIGILLQQPKKAIEISQNARTMVEDFDVTKVKEQWIQLLT</sequence>
<feature type="domain" description="Glycosyl transferase family 1" evidence="1">
    <location>
        <begin position="158"/>
        <end position="311"/>
    </location>
</feature>
<keyword evidence="2" id="KW-0808">Transferase</keyword>
<dbReference type="CDD" id="cd03801">
    <property type="entry name" value="GT4_PimA-like"/>
    <property type="match status" value="1"/>
</dbReference>
<dbReference type="SUPFAM" id="SSF53756">
    <property type="entry name" value="UDP-Glycosyltransferase/glycogen phosphorylase"/>
    <property type="match status" value="1"/>
</dbReference>
<dbReference type="Pfam" id="PF00534">
    <property type="entry name" value="Glycos_transf_1"/>
    <property type="match status" value="1"/>
</dbReference>
<evidence type="ECO:0000259" key="1">
    <source>
        <dbReference type="Pfam" id="PF00534"/>
    </source>
</evidence>
<accession>A0A238YXB3</accession>
<gene>
    <name evidence="2" type="ORF">SAMN06265371_11178</name>
</gene>
<dbReference type="AlphaFoldDB" id="A0A238YXB3"/>
<dbReference type="Gene3D" id="3.40.50.2000">
    <property type="entry name" value="Glycogen Phosphorylase B"/>
    <property type="match status" value="2"/>
</dbReference>
<dbReference type="GO" id="GO:0016757">
    <property type="term" value="F:glycosyltransferase activity"/>
    <property type="evidence" value="ECO:0007669"/>
    <property type="project" value="InterPro"/>
</dbReference>
<dbReference type="Proteomes" id="UP000198384">
    <property type="component" value="Unassembled WGS sequence"/>
</dbReference>
<organism evidence="2 3">
    <name type="scientific">Lutibacter agarilyticus</name>
    <dbReference type="NCBI Taxonomy" id="1109740"/>
    <lineage>
        <taxon>Bacteria</taxon>
        <taxon>Pseudomonadati</taxon>
        <taxon>Bacteroidota</taxon>
        <taxon>Flavobacteriia</taxon>
        <taxon>Flavobacteriales</taxon>
        <taxon>Flavobacteriaceae</taxon>
        <taxon>Lutibacter</taxon>
    </lineage>
</organism>
<dbReference type="InterPro" id="IPR001296">
    <property type="entry name" value="Glyco_trans_1"/>
</dbReference>
<reference evidence="2 3" key="1">
    <citation type="submission" date="2017-06" db="EMBL/GenBank/DDBJ databases">
        <authorList>
            <person name="Kim H.J."/>
            <person name="Triplett B.A."/>
        </authorList>
    </citation>
    <scope>NUCLEOTIDE SEQUENCE [LARGE SCALE GENOMIC DNA]</scope>
    <source>
        <strain evidence="2 3">DSM 29150</strain>
    </source>
</reference>
<dbReference type="RefSeq" id="WP_245813586.1">
    <property type="nucleotide sequence ID" value="NZ_FZNT01000011.1"/>
</dbReference>
<keyword evidence="3" id="KW-1185">Reference proteome</keyword>
<name>A0A238YXB3_9FLAO</name>
<dbReference type="EMBL" id="FZNT01000011">
    <property type="protein sequence ID" value="SNR75720.1"/>
    <property type="molecule type" value="Genomic_DNA"/>
</dbReference>